<keyword evidence="1" id="KW-0540">Nuclease</keyword>
<evidence type="ECO:0000313" key="2">
    <source>
        <dbReference type="Proteomes" id="UP000252100"/>
    </source>
</evidence>
<keyword evidence="1" id="KW-0255">Endonuclease</keyword>
<keyword evidence="2" id="KW-1185">Reference proteome</keyword>
<dbReference type="EMBL" id="CP031092">
    <property type="protein sequence ID" value="AXF57419.1"/>
    <property type="molecule type" value="Genomic_DNA"/>
</dbReference>
<protein>
    <submittedName>
        <fullName evidence="1">HNH endonuclease</fullName>
    </submittedName>
</protein>
<keyword evidence="1" id="KW-0378">Hydrolase</keyword>
<sequence>MAKDYAKAFYKSKAWEKCRNGYMQSRHYVCERCGGVATICHHKVYITPENINDPSVTLNWSLCEALCQTCHNMEHHKSSITRAGLAFDNNGNLIQK</sequence>
<organism evidence="1 2">
    <name type="scientific">Salicibibacter kimchii</name>
    <dbReference type="NCBI Taxonomy" id="2099786"/>
    <lineage>
        <taxon>Bacteria</taxon>
        <taxon>Bacillati</taxon>
        <taxon>Bacillota</taxon>
        <taxon>Bacilli</taxon>
        <taxon>Bacillales</taxon>
        <taxon>Bacillaceae</taxon>
        <taxon>Salicibibacter</taxon>
    </lineage>
</organism>
<evidence type="ECO:0000313" key="1">
    <source>
        <dbReference type="EMBL" id="AXF57419.1"/>
    </source>
</evidence>
<gene>
    <name evidence="1" type="ORF">DT065_16460</name>
</gene>
<dbReference type="Proteomes" id="UP000252100">
    <property type="component" value="Chromosome"/>
</dbReference>
<dbReference type="AlphaFoldDB" id="A0A345C2I8"/>
<reference evidence="1 2" key="1">
    <citation type="journal article" date="2018" name="J. Microbiol.">
        <title>Salicibibacter kimchii gen. nov., sp. nov., a moderately halophilic and alkalitolerant bacterium in the family Bacillaceae, isolated from kimchi.</title>
        <authorList>
            <person name="Jang J.Y."/>
            <person name="Oh Y.J."/>
            <person name="Lim S.K."/>
            <person name="Park H.K."/>
            <person name="Lee C."/>
            <person name="Kim J.Y."/>
            <person name="Lee M.A."/>
            <person name="Choi H.J."/>
        </authorList>
    </citation>
    <scope>NUCLEOTIDE SEQUENCE [LARGE SCALE GENOMIC DNA]</scope>
    <source>
        <strain evidence="1 2">NKC1-1</strain>
    </source>
</reference>
<dbReference type="RefSeq" id="WP_114375227.1">
    <property type="nucleotide sequence ID" value="NZ_CP031092.1"/>
</dbReference>
<proteinExistence type="predicted"/>
<accession>A0A345C2I8</accession>
<name>A0A345C2I8_9BACI</name>
<dbReference type="KEGG" id="rue:DT065_16460"/>
<dbReference type="GO" id="GO:0004519">
    <property type="term" value="F:endonuclease activity"/>
    <property type="evidence" value="ECO:0007669"/>
    <property type="project" value="UniProtKB-KW"/>
</dbReference>